<dbReference type="RefSeq" id="WP_095997887.1">
    <property type="nucleotide sequence ID" value="NZ_NSLI01000003.1"/>
</dbReference>
<evidence type="ECO:0000313" key="2">
    <source>
        <dbReference type="EMBL" id="PAX07645.1"/>
    </source>
</evidence>
<keyword evidence="1" id="KW-1133">Transmembrane helix</keyword>
<organism evidence="2 3">
    <name type="scientific">Sphingomonas lenta</name>
    <dbReference type="NCBI Taxonomy" id="1141887"/>
    <lineage>
        <taxon>Bacteria</taxon>
        <taxon>Pseudomonadati</taxon>
        <taxon>Pseudomonadota</taxon>
        <taxon>Alphaproteobacteria</taxon>
        <taxon>Sphingomonadales</taxon>
        <taxon>Sphingomonadaceae</taxon>
        <taxon>Sphingomonas</taxon>
    </lineage>
</organism>
<accession>A0A2A2SEL7</accession>
<reference evidence="3" key="1">
    <citation type="submission" date="2017-09" db="EMBL/GenBank/DDBJ databases">
        <authorList>
            <person name="Feng G."/>
            <person name="Zhu H."/>
        </authorList>
    </citation>
    <scope>NUCLEOTIDE SEQUENCE [LARGE SCALE GENOMIC DNA]</scope>
    <source>
        <strain evidence="3">1PNM-20</strain>
    </source>
</reference>
<protein>
    <submittedName>
        <fullName evidence="2">Uncharacterized protein</fullName>
    </submittedName>
</protein>
<keyword evidence="1" id="KW-0812">Transmembrane</keyword>
<name>A0A2A2SEL7_9SPHN</name>
<keyword evidence="3" id="KW-1185">Reference proteome</keyword>
<dbReference type="AlphaFoldDB" id="A0A2A2SEL7"/>
<feature type="transmembrane region" description="Helical" evidence="1">
    <location>
        <begin position="43"/>
        <end position="62"/>
    </location>
</feature>
<proteinExistence type="predicted"/>
<evidence type="ECO:0000256" key="1">
    <source>
        <dbReference type="SAM" id="Phobius"/>
    </source>
</evidence>
<sequence>MGTNATINPILLTTGLCILASILLAIIGFVLRSRGKLRAQGPALAWAILTILPLFGAGAAMFTKHEVEHAVGVTNSGDNAENVKSAP</sequence>
<dbReference type="OrthoDB" id="9994309at2"/>
<comment type="caution">
    <text evidence="2">The sequence shown here is derived from an EMBL/GenBank/DDBJ whole genome shotgun (WGS) entry which is preliminary data.</text>
</comment>
<dbReference type="Proteomes" id="UP000218151">
    <property type="component" value="Unassembled WGS sequence"/>
</dbReference>
<keyword evidence="1" id="KW-0472">Membrane</keyword>
<dbReference type="EMBL" id="NSLI01000003">
    <property type="protein sequence ID" value="PAX07645.1"/>
    <property type="molecule type" value="Genomic_DNA"/>
</dbReference>
<evidence type="ECO:0000313" key="3">
    <source>
        <dbReference type="Proteomes" id="UP000218151"/>
    </source>
</evidence>
<feature type="transmembrane region" description="Helical" evidence="1">
    <location>
        <begin position="6"/>
        <end position="31"/>
    </location>
</feature>
<gene>
    <name evidence="2" type="ORF">CKY28_08325</name>
</gene>